<evidence type="ECO:0000256" key="4">
    <source>
        <dbReference type="ARBA" id="ARBA00022692"/>
    </source>
</evidence>
<evidence type="ECO:0000256" key="2">
    <source>
        <dbReference type="ARBA" id="ARBA00022448"/>
    </source>
</evidence>
<accession>A0A917RKN0</accession>
<evidence type="ECO:0000256" key="1">
    <source>
        <dbReference type="ARBA" id="ARBA00004651"/>
    </source>
</evidence>
<dbReference type="PANTHER" id="PTHR43163">
    <property type="entry name" value="DIPEPTIDE TRANSPORT SYSTEM PERMEASE PROTEIN DPPB-RELATED"/>
    <property type="match status" value="1"/>
</dbReference>
<dbReference type="CDD" id="cd06261">
    <property type="entry name" value="TM_PBP2"/>
    <property type="match status" value="1"/>
</dbReference>
<evidence type="ECO:0000256" key="7">
    <source>
        <dbReference type="RuleBase" id="RU363032"/>
    </source>
</evidence>
<keyword evidence="5 7" id="KW-1133">Transmembrane helix</keyword>
<dbReference type="InterPro" id="IPR000515">
    <property type="entry name" value="MetI-like"/>
</dbReference>
<dbReference type="SUPFAM" id="SSF161098">
    <property type="entry name" value="MetI-like"/>
    <property type="match status" value="1"/>
</dbReference>
<organism evidence="9 10">
    <name type="scientific">Nocardia jinanensis</name>
    <dbReference type="NCBI Taxonomy" id="382504"/>
    <lineage>
        <taxon>Bacteria</taxon>
        <taxon>Bacillati</taxon>
        <taxon>Actinomycetota</taxon>
        <taxon>Actinomycetes</taxon>
        <taxon>Mycobacteriales</taxon>
        <taxon>Nocardiaceae</taxon>
        <taxon>Nocardia</taxon>
    </lineage>
</organism>
<evidence type="ECO:0000256" key="5">
    <source>
        <dbReference type="ARBA" id="ARBA00022989"/>
    </source>
</evidence>
<feature type="domain" description="ABC transmembrane type-1" evidence="8">
    <location>
        <begin position="95"/>
        <end position="304"/>
    </location>
</feature>
<feature type="transmembrane region" description="Helical" evidence="7">
    <location>
        <begin position="237"/>
        <end position="261"/>
    </location>
</feature>
<dbReference type="PANTHER" id="PTHR43163:SF6">
    <property type="entry name" value="DIPEPTIDE TRANSPORT SYSTEM PERMEASE PROTEIN DPPB-RELATED"/>
    <property type="match status" value="1"/>
</dbReference>
<evidence type="ECO:0000313" key="10">
    <source>
        <dbReference type="Proteomes" id="UP000638263"/>
    </source>
</evidence>
<dbReference type="Pfam" id="PF19300">
    <property type="entry name" value="BPD_transp_1_N"/>
    <property type="match status" value="1"/>
</dbReference>
<feature type="transmembrane region" description="Helical" evidence="7">
    <location>
        <begin position="281"/>
        <end position="304"/>
    </location>
</feature>
<feature type="transmembrane region" description="Helical" evidence="7">
    <location>
        <begin position="101"/>
        <end position="120"/>
    </location>
</feature>
<evidence type="ECO:0000259" key="8">
    <source>
        <dbReference type="PROSITE" id="PS50928"/>
    </source>
</evidence>
<dbReference type="InterPro" id="IPR045621">
    <property type="entry name" value="BPD_transp_1_N"/>
</dbReference>
<evidence type="ECO:0000313" key="9">
    <source>
        <dbReference type="EMBL" id="GGL12389.1"/>
    </source>
</evidence>
<dbReference type="InterPro" id="IPR035906">
    <property type="entry name" value="MetI-like_sf"/>
</dbReference>
<dbReference type="PROSITE" id="PS50928">
    <property type="entry name" value="ABC_TM1"/>
    <property type="match status" value="1"/>
</dbReference>
<keyword evidence="6 7" id="KW-0472">Membrane</keyword>
<proteinExistence type="inferred from homology"/>
<sequence length="318" mass="34362">MPRFVLMRVLRIIPVLVLATFLPVALLSLAPGSLAVVILGPEATPEAVEQFRADLGLDDPVWVRYFDWLLDALSGDLGTSPLTHQSVLESIWERLPVTLEIAILAQVIAIGVAVVLAIAAANRPGGIVDKVVTAFASVAMSVPAFIAGPILVYFFAIQLDMFPVSGWKDLADGLGPNLLSALLPALAVGLMEIAAYLRMLRADLGTTLDEDFIDSARARGLGRWYILWRHAFRPSSFSLLTLSAISFGRLLGGTVIVEYLFGLPGLGQLIFQSITARDVLVVQGVVCFVVVVFVLLNTLVDLCYGVLDPRVRQQEGVR</sequence>
<keyword evidence="10" id="KW-1185">Reference proteome</keyword>
<evidence type="ECO:0000256" key="6">
    <source>
        <dbReference type="ARBA" id="ARBA00023136"/>
    </source>
</evidence>
<dbReference type="Gene3D" id="1.10.3720.10">
    <property type="entry name" value="MetI-like"/>
    <property type="match status" value="1"/>
</dbReference>
<comment type="caution">
    <text evidence="9">The sequence shown here is derived from an EMBL/GenBank/DDBJ whole genome shotgun (WGS) entry which is preliminary data.</text>
</comment>
<dbReference type="EMBL" id="BMMH01000005">
    <property type="protein sequence ID" value="GGL12389.1"/>
    <property type="molecule type" value="Genomic_DNA"/>
</dbReference>
<dbReference type="Pfam" id="PF00528">
    <property type="entry name" value="BPD_transp_1"/>
    <property type="match status" value="1"/>
</dbReference>
<gene>
    <name evidence="9" type="ORF">GCM10011588_28480</name>
</gene>
<feature type="transmembrane region" description="Helical" evidence="7">
    <location>
        <begin position="132"/>
        <end position="157"/>
    </location>
</feature>
<dbReference type="GO" id="GO:0005886">
    <property type="term" value="C:plasma membrane"/>
    <property type="evidence" value="ECO:0007669"/>
    <property type="project" value="UniProtKB-SubCell"/>
</dbReference>
<dbReference type="Proteomes" id="UP000638263">
    <property type="component" value="Unassembled WGS sequence"/>
</dbReference>
<keyword evidence="4 7" id="KW-0812">Transmembrane</keyword>
<comment type="subcellular location">
    <subcellularLocation>
        <location evidence="1 7">Cell membrane</location>
        <topology evidence="1 7">Multi-pass membrane protein</topology>
    </subcellularLocation>
</comment>
<name>A0A917RKN0_9NOCA</name>
<comment type="similarity">
    <text evidence="7">Belongs to the binding-protein-dependent transport system permease family.</text>
</comment>
<dbReference type="AlphaFoldDB" id="A0A917RKN0"/>
<dbReference type="GO" id="GO:0071916">
    <property type="term" value="F:dipeptide transmembrane transporter activity"/>
    <property type="evidence" value="ECO:0007669"/>
    <property type="project" value="TreeGrafter"/>
</dbReference>
<reference evidence="9" key="2">
    <citation type="submission" date="2020-09" db="EMBL/GenBank/DDBJ databases">
        <authorList>
            <person name="Sun Q."/>
            <person name="Zhou Y."/>
        </authorList>
    </citation>
    <scope>NUCLEOTIDE SEQUENCE</scope>
    <source>
        <strain evidence="9">CGMCC 4.3508</strain>
    </source>
</reference>
<protein>
    <submittedName>
        <fullName evidence="9">ABC transporter permease</fullName>
    </submittedName>
</protein>
<keyword evidence="2 7" id="KW-0813">Transport</keyword>
<reference evidence="9" key="1">
    <citation type="journal article" date="2014" name="Int. J. Syst. Evol. Microbiol.">
        <title>Complete genome sequence of Corynebacterium casei LMG S-19264T (=DSM 44701T), isolated from a smear-ripened cheese.</title>
        <authorList>
            <consortium name="US DOE Joint Genome Institute (JGI-PGF)"/>
            <person name="Walter F."/>
            <person name="Albersmeier A."/>
            <person name="Kalinowski J."/>
            <person name="Ruckert C."/>
        </authorList>
    </citation>
    <scope>NUCLEOTIDE SEQUENCE</scope>
    <source>
        <strain evidence="9">CGMCC 4.3508</strain>
    </source>
</reference>
<dbReference type="RefSeq" id="WP_062998076.1">
    <property type="nucleotide sequence ID" value="NZ_BMMH01000005.1"/>
</dbReference>
<evidence type="ECO:0000256" key="3">
    <source>
        <dbReference type="ARBA" id="ARBA00022475"/>
    </source>
</evidence>
<feature type="transmembrane region" description="Helical" evidence="7">
    <location>
        <begin position="177"/>
        <end position="197"/>
    </location>
</feature>
<keyword evidence="3" id="KW-1003">Cell membrane</keyword>